<dbReference type="InterPro" id="IPR037138">
    <property type="entry name" value="His_deacetylse_dom_sf"/>
</dbReference>
<sequence length="300" mass="33964">MLKIAWSEIYAHPLPDKHRFPMEKYNLLPEQLLYEGTIAQDNFFAPKPLTESQILRTHDAEYWQKLKEQTLTRQEERRTGFPLSKALVDREIVIMNGTVMCALYALQNGISFNIAGGTHHAFTNRGEGFCLLNDIAIAAHHLLDKDLASKVLVIDLDVHQGNGTAEIFANEPRVFTFSMHGQSNYPMHKEKSDLDIGLEDGTDDKTYLSILDKQMNSILDLFQPDYIFFQSGVDVLATDKLGRLGMTIEGCKTRDRMVLESCKRHGIPVAVSMGGGYSERIAHIVESHANTYRLAQEIFF</sequence>
<dbReference type="PANTHER" id="PTHR10625:SF19">
    <property type="entry name" value="HISTONE DEACETYLASE 12"/>
    <property type="match status" value="1"/>
</dbReference>
<dbReference type="GO" id="GO:0004407">
    <property type="term" value="F:histone deacetylase activity"/>
    <property type="evidence" value="ECO:0007669"/>
    <property type="project" value="InterPro"/>
</dbReference>
<name>A0A1E5SYZ0_9BACT</name>
<dbReference type="Proteomes" id="UP000095552">
    <property type="component" value="Unassembled WGS sequence"/>
</dbReference>
<dbReference type="InterPro" id="IPR023696">
    <property type="entry name" value="Ureohydrolase_dom_sf"/>
</dbReference>
<dbReference type="InterPro" id="IPR000286">
    <property type="entry name" value="HDACs"/>
</dbReference>
<dbReference type="GO" id="GO:0016787">
    <property type="term" value="F:hydrolase activity"/>
    <property type="evidence" value="ECO:0007669"/>
    <property type="project" value="UniProtKB-KW"/>
</dbReference>
<dbReference type="OrthoDB" id="9808367at2"/>
<organism evidence="4 5">
    <name type="scientific">Roseivirga misakiensis</name>
    <dbReference type="NCBI Taxonomy" id="1563681"/>
    <lineage>
        <taxon>Bacteria</taxon>
        <taxon>Pseudomonadati</taxon>
        <taxon>Bacteroidota</taxon>
        <taxon>Cytophagia</taxon>
        <taxon>Cytophagales</taxon>
        <taxon>Roseivirgaceae</taxon>
        <taxon>Roseivirga</taxon>
    </lineage>
</organism>
<accession>A0A1E5SYZ0</accession>
<evidence type="ECO:0000259" key="3">
    <source>
        <dbReference type="Pfam" id="PF00850"/>
    </source>
</evidence>
<dbReference type="SUPFAM" id="SSF52768">
    <property type="entry name" value="Arginase/deacetylase"/>
    <property type="match status" value="1"/>
</dbReference>
<comment type="similarity">
    <text evidence="1">Belongs to the histone deacetylase family.</text>
</comment>
<evidence type="ECO:0000256" key="2">
    <source>
        <dbReference type="ARBA" id="ARBA00022801"/>
    </source>
</evidence>
<dbReference type="AlphaFoldDB" id="A0A1E5SYZ0"/>
<evidence type="ECO:0000256" key="1">
    <source>
        <dbReference type="ARBA" id="ARBA00005947"/>
    </source>
</evidence>
<evidence type="ECO:0000313" key="5">
    <source>
        <dbReference type="Proteomes" id="UP000095552"/>
    </source>
</evidence>
<evidence type="ECO:0000313" key="4">
    <source>
        <dbReference type="EMBL" id="OEK04325.1"/>
    </source>
</evidence>
<proteinExistence type="inferred from homology"/>
<dbReference type="PANTHER" id="PTHR10625">
    <property type="entry name" value="HISTONE DEACETYLASE HDAC1-RELATED"/>
    <property type="match status" value="1"/>
</dbReference>
<keyword evidence="5" id="KW-1185">Reference proteome</keyword>
<dbReference type="Pfam" id="PF00850">
    <property type="entry name" value="Hist_deacetyl"/>
    <property type="match status" value="1"/>
</dbReference>
<dbReference type="EMBL" id="MDGQ01000005">
    <property type="protein sequence ID" value="OEK04325.1"/>
    <property type="molecule type" value="Genomic_DNA"/>
</dbReference>
<feature type="domain" description="Histone deacetylase" evidence="3">
    <location>
        <begin position="18"/>
        <end position="288"/>
    </location>
</feature>
<dbReference type="STRING" id="1563681.BFP71_12645"/>
<dbReference type="CDD" id="cd09993">
    <property type="entry name" value="HDAC_classIV"/>
    <property type="match status" value="1"/>
</dbReference>
<dbReference type="RefSeq" id="WP_069835830.1">
    <property type="nucleotide sequence ID" value="NZ_MDGQ01000005.1"/>
</dbReference>
<gene>
    <name evidence="4" type="ORF">BFP71_12645</name>
</gene>
<dbReference type="InterPro" id="IPR044150">
    <property type="entry name" value="HDAC_classIV"/>
</dbReference>
<dbReference type="InterPro" id="IPR023801">
    <property type="entry name" value="His_deacetylse_dom"/>
</dbReference>
<dbReference type="Gene3D" id="3.40.800.20">
    <property type="entry name" value="Histone deacetylase domain"/>
    <property type="match status" value="1"/>
</dbReference>
<reference evidence="4 5" key="1">
    <citation type="submission" date="2016-08" db="EMBL/GenBank/DDBJ databases">
        <title>Draft genome of Fabibacter sp. strain SK-8.</title>
        <authorList>
            <person name="Wong S.-K."/>
            <person name="Hamasaki K."/>
            <person name="Yoshizawa S."/>
        </authorList>
    </citation>
    <scope>NUCLEOTIDE SEQUENCE [LARGE SCALE GENOMIC DNA]</scope>
    <source>
        <strain evidence="4 5">SK-8</strain>
    </source>
</reference>
<dbReference type="PRINTS" id="PR01270">
    <property type="entry name" value="HDASUPER"/>
</dbReference>
<keyword evidence="2" id="KW-0378">Hydrolase</keyword>
<comment type="caution">
    <text evidence="4">The sequence shown here is derived from an EMBL/GenBank/DDBJ whole genome shotgun (WGS) entry which is preliminary data.</text>
</comment>
<protein>
    <submittedName>
        <fullName evidence="4">Deacetylase</fullName>
    </submittedName>
</protein>
<dbReference type="GO" id="GO:0040029">
    <property type="term" value="P:epigenetic regulation of gene expression"/>
    <property type="evidence" value="ECO:0007669"/>
    <property type="project" value="TreeGrafter"/>
</dbReference>